<dbReference type="RefSeq" id="WP_185050494.1">
    <property type="nucleotide sequence ID" value="NZ_BAABIX010000001.1"/>
</dbReference>
<dbReference type="Gene3D" id="3.20.80.10">
    <property type="entry name" value="Regulatory factor, effector binding domain"/>
    <property type="match status" value="1"/>
</dbReference>
<reference evidence="1 2" key="1">
    <citation type="submission" date="2020-08" db="EMBL/GenBank/DDBJ databases">
        <title>Genomic Encyclopedia of Type Strains, Phase IV (KMG-IV): sequencing the most valuable type-strain genomes for metagenomic binning, comparative biology and taxonomic classification.</title>
        <authorList>
            <person name="Goeker M."/>
        </authorList>
    </citation>
    <scope>NUCLEOTIDE SEQUENCE [LARGE SCALE GENOMIC DNA]</scope>
    <source>
        <strain evidence="1 2">DSM 45615</strain>
    </source>
</reference>
<comment type="caution">
    <text evidence="1">The sequence shown here is derived from an EMBL/GenBank/DDBJ whole genome shotgun (WGS) entry which is preliminary data.</text>
</comment>
<evidence type="ECO:0000313" key="2">
    <source>
        <dbReference type="Proteomes" id="UP000578449"/>
    </source>
</evidence>
<dbReference type="EMBL" id="JACHGN010000006">
    <property type="protein sequence ID" value="MBB5133543.1"/>
    <property type="molecule type" value="Genomic_DNA"/>
</dbReference>
<dbReference type="InterPro" id="IPR011256">
    <property type="entry name" value="Reg_factor_effector_dom_sf"/>
</dbReference>
<dbReference type="Proteomes" id="UP000578449">
    <property type="component" value="Unassembled WGS sequence"/>
</dbReference>
<keyword evidence="2" id="KW-1185">Reference proteome</keyword>
<gene>
    <name evidence="1" type="ORF">HNP84_003269</name>
</gene>
<evidence type="ECO:0008006" key="3">
    <source>
        <dbReference type="Google" id="ProtNLM"/>
    </source>
</evidence>
<proteinExistence type="predicted"/>
<dbReference type="AlphaFoldDB" id="A0A840P6K8"/>
<evidence type="ECO:0000313" key="1">
    <source>
        <dbReference type="EMBL" id="MBB5133543.1"/>
    </source>
</evidence>
<accession>A0A840P6K8</accession>
<organism evidence="1 2">
    <name type="scientific">Thermocatellispora tengchongensis</name>
    <dbReference type="NCBI Taxonomy" id="1073253"/>
    <lineage>
        <taxon>Bacteria</taxon>
        <taxon>Bacillati</taxon>
        <taxon>Actinomycetota</taxon>
        <taxon>Actinomycetes</taxon>
        <taxon>Streptosporangiales</taxon>
        <taxon>Streptosporangiaceae</taxon>
        <taxon>Thermocatellispora</taxon>
    </lineage>
</organism>
<protein>
    <recommendedName>
        <fullName evidence="3">GyrI-like small molecule binding domain-containing protein</fullName>
    </recommendedName>
</protein>
<name>A0A840P6K8_9ACTN</name>
<sequence length="179" mass="19495">MTPAMTPATTPTIVTRGPVTCLSVTGMGEPDGGEHSAAVRALYTVAAALGAGAGPLEGQWWAEDDRPALQVPREQWRWHMLLPLPDAPRQEGALERAREQSRPSGAAVDRVRLTVVTEGQCVELLHEGPFSEEHLSLKIMEEFMAERGLTVNGPHHEIYLTALDDPAPRTLLRQPVRPA</sequence>